<feature type="region of interest" description="Disordered" evidence="1">
    <location>
        <begin position="28"/>
        <end position="52"/>
    </location>
</feature>
<protein>
    <submittedName>
        <fullName evidence="2">Uncharacterized protein</fullName>
    </submittedName>
</protein>
<sequence length="87" mass="9638">MTDNKDGKDRCSALVAATPRLFWDGFNDHTATQKDGGASDATAPSRSAKKPYGKPTYRFERVFETMALSCGKVGPVEFQCRFNRKNS</sequence>
<organism evidence="2 3">
    <name type="scientific">Candidatus Sulfotelmatobacter kueseliae</name>
    <dbReference type="NCBI Taxonomy" id="2042962"/>
    <lineage>
        <taxon>Bacteria</taxon>
        <taxon>Pseudomonadati</taxon>
        <taxon>Acidobacteriota</taxon>
        <taxon>Terriglobia</taxon>
        <taxon>Terriglobales</taxon>
        <taxon>Candidatus Korobacteraceae</taxon>
        <taxon>Candidatus Sulfotelmatobacter</taxon>
    </lineage>
</organism>
<name>A0A2U3LCQ9_9BACT</name>
<evidence type="ECO:0000256" key="1">
    <source>
        <dbReference type="SAM" id="MobiDB-lite"/>
    </source>
</evidence>
<dbReference type="AlphaFoldDB" id="A0A2U3LCQ9"/>
<dbReference type="EMBL" id="OMOD01000193">
    <property type="protein sequence ID" value="SPF49725.1"/>
    <property type="molecule type" value="Genomic_DNA"/>
</dbReference>
<reference evidence="3" key="1">
    <citation type="submission" date="2018-02" db="EMBL/GenBank/DDBJ databases">
        <authorList>
            <person name="Hausmann B."/>
        </authorList>
    </citation>
    <scope>NUCLEOTIDE SEQUENCE [LARGE SCALE GENOMIC DNA]</scope>
    <source>
        <strain evidence="3">Peat soil MAG SbA1</strain>
    </source>
</reference>
<gene>
    <name evidence="2" type="ORF">SBA1_940005</name>
</gene>
<accession>A0A2U3LCQ9</accession>
<proteinExistence type="predicted"/>
<dbReference type="Proteomes" id="UP000238701">
    <property type="component" value="Unassembled WGS sequence"/>
</dbReference>
<evidence type="ECO:0000313" key="3">
    <source>
        <dbReference type="Proteomes" id="UP000238701"/>
    </source>
</evidence>
<evidence type="ECO:0000313" key="2">
    <source>
        <dbReference type="EMBL" id="SPF49725.1"/>
    </source>
</evidence>